<accession>A0ABV6YSF8</accession>
<dbReference type="SUPFAM" id="SSF51306">
    <property type="entry name" value="LexA/Signal peptidase"/>
    <property type="match status" value="1"/>
</dbReference>
<dbReference type="PROSITE" id="PS00501">
    <property type="entry name" value="SPASE_I_1"/>
    <property type="match status" value="1"/>
</dbReference>
<keyword evidence="1" id="KW-0645">Protease</keyword>
<organism evidence="4 5">
    <name type="scientific">candidate division CSSED10-310 bacterium</name>
    <dbReference type="NCBI Taxonomy" id="2855610"/>
    <lineage>
        <taxon>Bacteria</taxon>
        <taxon>Bacteria division CSSED10-310</taxon>
    </lineage>
</organism>
<reference evidence="4 5" key="1">
    <citation type="submission" date="2024-09" db="EMBL/GenBank/DDBJ databases">
        <title>Laminarin stimulates single cell rates of sulfate reduction while oxygen inhibits transcriptomic activity in coastal marine sediment.</title>
        <authorList>
            <person name="Lindsay M."/>
            <person name="Orcutt B."/>
            <person name="Emerson D."/>
            <person name="Stepanauskas R."/>
            <person name="D'Angelo T."/>
        </authorList>
    </citation>
    <scope>NUCLEOTIDE SEQUENCE [LARGE SCALE GENOMIC DNA]</scope>
    <source>
        <strain evidence="4">SAG AM-311-K15</strain>
    </source>
</reference>
<feature type="domain" description="Peptidase S24/S26A/S26B/S26C" evidence="3">
    <location>
        <begin position="12"/>
        <end position="68"/>
    </location>
</feature>
<dbReference type="Gene3D" id="2.10.109.10">
    <property type="entry name" value="Umud Fragment, subunit A"/>
    <property type="match status" value="1"/>
</dbReference>
<dbReference type="InterPro" id="IPR019756">
    <property type="entry name" value="Pept_S26A_signal_pept_1_Ser-AS"/>
</dbReference>
<gene>
    <name evidence="4" type="ORF">ACFL27_02860</name>
</gene>
<name>A0ABV6YSF8_UNCC1</name>
<dbReference type="Proteomes" id="UP001594351">
    <property type="component" value="Unassembled WGS sequence"/>
</dbReference>
<evidence type="ECO:0000256" key="2">
    <source>
        <dbReference type="ARBA" id="ARBA00022801"/>
    </source>
</evidence>
<comment type="caution">
    <text evidence="4">The sequence shown here is derived from an EMBL/GenBank/DDBJ whole genome shotgun (WGS) entry which is preliminary data.</text>
</comment>
<keyword evidence="5" id="KW-1185">Reference proteome</keyword>
<evidence type="ECO:0000256" key="1">
    <source>
        <dbReference type="ARBA" id="ARBA00022670"/>
    </source>
</evidence>
<dbReference type="InterPro" id="IPR015927">
    <property type="entry name" value="Peptidase_S24_S26A/B/C"/>
</dbReference>
<dbReference type="CDD" id="cd06462">
    <property type="entry name" value="Peptidase_S24_S26"/>
    <property type="match status" value="1"/>
</dbReference>
<keyword evidence="2" id="KW-0378">Hydrolase</keyword>
<dbReference type="EMBL" id="JBHPBY010000022">
    <property type="protein sequence ID" value="MFC1849127.1"/>
    <property type="molecule type" value="Genomic_DNA"/>
</dbReference>
<evidence type="ECO:0000313" key="4">
    <source>
        <dbReference type="EMBL" id="MFC1849127.1"/>
    </source>
</evidence>
<evidence type="ECO:0000313" key="5">
    <source>
        <dbReference type="Proteomes" id="UP001594351"/>
    </source>
</evidence>
<dbReference type="Pfam" id="PF00717">
    <property type="entry name" value="Peptidase_S24"/>
    <property type="match status" value="1"/>
</dbReference>
<dbReference type="InterPro" id="IPR036286">
    <property type="entry name" value="LexA/Signal_pep-like_sf"/>
</dbReference>
<evidence type="ECO:0000259" key="3">
    <source>
        <dbReference type="Pfam" id="PF00717"/>
    </source>
</evidence>
<sequence>MESADKKSIYEHLLQTDFTRLVITVEGHSMVPTLKPGDKLMVQRGLYLPGDILTFMVENRLMVHRLLGWWFSRGTWFLVTKGDNLQGVDTLVSRDRVLGKVRFWERNSHSYKENILDRLIHLFRNIGGYCVARFKIKAH</sequence>
<protein>
    <submittedName>
        <fullName evidence="4">S24/S26 family peptidase</fullName>
    </submittedName>
</protein>
<proteinExistence type="predicted"/>